<reference evidence="2 3" key="1">
    <citation type="submission" date="2009-11" db="EMBL/GenBank/DDBJ databases">
        <authorList>
            <person name="Weinstock G."/>
            <person name="Sodergren E."/>
            <person name="Clifton S."/>
            <person name="Fulton L."/>
            <person name="Fulton B."/>
            <person name="Courtney L."/>
            <person name="Fronick C."/>
            <person name="Harrison M."/>
            <person name="Strong C."/>
            <person name="Farmer C."/>
            <person name="Delahaunty K."/>
            <person name="Markovic C."/>
            <person name="Hall O."/>
            <person name="Minx P."/>
            <person name="Tomlinson C."/>
            <person name="Mitreva M."/>
            <person name="Nelson J."/>
            <person name="Hou S."/>
            <person name="Wollam A."/>
            <person name="Pepin K.H."/>
            <person name="Johnson M."/>
            <person name="Bhonagiri V."/>
            <person name="Nash W.E."/>
            <person name="Warren W."/>
            <person name="Chinwalla A."/>
            <person name="Mardis E.R."/>
            <person name="Wilson R.K."/>
        </authorList>
    </citation>
    <scope>NUCLEOTIDE SEQUENCE [LARGE SCALE GENOMIC DNA]</scope>
    <source>
        <strain evidence="2 3">DSM 20093</strain>
    </source>
</reference>
<protein>
    <submittedName>
        <fullName evidence="2">Uncharacterized protein</fullName>
    </submittedName>
</protein>
<comment type="caution">
    <text evidence="2">The sequence shown here is derived from an EMBL/GenBank/DDBJ whole genome shotgun (WGS) entry which is preliminary data.</text>
</comment>
<dbReference type="Proteomes" id="UP000003656">
    <property type="component" value="Unassembled WGS sequence"/>
</dbReference>
<sequence length="50" mass="5877">MTEPWDQLKPLWYRTICNQKNKKISSGRNLRVSTKRDARTGYISGHPTQD</sequence>
<evidence type="ECO:0000313" key="2">
    <source>
        <dbReference type="EMBL" id="EFA22411.1"/>
    </source>
</evidence>
<name>D1NWC4_9BIFI</name>
<gene>
    <name evidence="2" type="ORF">BIFGAL_04174</name>
</gene>
<proteinExistence type="predicted"/>
<dbReference type="AlphaFoldDB" id="D1NWC4"/>
<evidence type="ECO:0000313" key="3">
    <source>
        <dbReference type="Proteomes" id="UP000003656"/>
    </source>
</evidence>
<evidence type="ECO:0000256" key="1">
    <source>
        <dbReference type="SAM" id="MobiDB-lite"/>
    </source>
</evidence>
<organism evidence="2 3">
    <name type="scientific">Bifidobacterium gallicum DSM 20093 = LMG 11596</name>
    <dbReference type="NCBI Taxonomy" id="561180"/>
    <lineage>
        <taxon>Bacteria</taxon>
        <taxon>Bacillati</taxon>
        <taxon>Actinomycetota</taxon>
        <taxon>Actinomycetes</taxon>
        <taxon>Bifidobacteriales</taxon>
        <taxon>Bifidobacteriaceae</taxon>
        <taxon>Bifidobacterium</taxon>
    </lineage>
</organism>
<accession>D1NWC4</accession>
<feature type="region of interest" description="Disordered" evidence="1">
    <location>
        <begin position="26"/>
        <end position="50"/>
    </location>
</feature>
<dbReference type="EMBL" id="ABXB03000004">
    <property type="protein sequence ID" value="EFA22411.1"/>
    <property type="molecule type" value="Genomic_DNA"/>
</dbReference>